<reference evidence="8 9" key="1">
    <citation type="submission" date="2016-10" db="EMBL/GenBank/DDBJ databases">
        <authorList>
            <person name="de Groot N.N."/>
        </authorList>
    </citation>
    <scope>NUCLEOTIDE SEQUENCE [LARGE SCALE GENOMIC DNA]</scope>
    <source>
        <strain evidence="8 9">DSM 13305</strain>
    </source>
</reference>
<sequence>MIYTLTTNPAIDMNLTGREIKKNQVNRTFNTVYSPNGKGINVALVLRHFGVETTALGFFGGFTGRYIIDRLTELKLPVKPIWVEDITRINVFVNDGPDEYKFVNSGSFVPESKQRELLAQLQQLDDCTHLVISGSLPQGISEDYYRDILQICHQKDIQVILDISSLNLKDLLQERPLLIKPNDEEVQKIFGLPVRSDEDAFTVMRLLKKQGAQNVLLTLGAVGAYFSDGRMLYRCSAQKVKLLSSACAGDAALGAFLSKWLAAGGDIEAALKRSAATGANVAESEGLGDFSSVDTYIKNIIVRKVGQV</sequence>
<dbReference type="InterPro" id="IPR017583">
    <property type="entry name" value="Tagatose/fructose_Pkinase"/>
</dbReference>
<dbReference type="SUPFAM" id="SSF53613">
    <property type="entry name" value="Ribokinase-like"/>
    <property type="match status" value="1"/>
</dbReference>
<evidence type="ECO:0000313" key="9">
    <source>
        <dbReference type="Proteomes" id="UP000198847"/>
    </source>
</evidence>
<dbReference type="NCBIfam" id="TIGR03168">
    <property type="entry name" value="1-PFK"/>
    <property type="match status" value="1"/>
</dbReference>
<dbReference type="InterPro" id="IPR029056">
    <property type="entry name" value="Ribokinase-like"/>
</dbReference>
<feature type="domain" description="Carbohydrate kinase PfkB" evidence="7">
    <location>
        <begin position="11"/>
        <end position="289"/>
    </location>
</feature>
<keyword evidence="9" id="KW-1185">Reference proteome</keyword>
<dbReference type="GO" id="GO:0005524">
    <property type="term" value="F:ATP binding"/>
    <property type="evidence" value="ECO:0007669"/>
    <property type="project" value="UniProtKB-KW"/>
</dbReference>
<dbReference type="PIRSF" id="PIRSF000535">
    <property type="entry name" value="1PFK/6PFK/LacC"/>
    <property type="match status" value="1"/>
</dbReference>
<dbReference type="Gene3D" id="3.40.1190.20">
    <property type="match status" value="1"/>
</dbReference>
<keyword evidence="3 6" id="KW-0547">Nucleotide-binding</keyword>
<dbReference type="CDD" id="cd01164">
    <property type="entry name" value="FruK_PfkB_like"/>
    <property type="match status" value="1"/>
</dbReference>
<comment type="similarity">
    <text evidence="6">Belongs to the carbohydrate kinase PfkB family. LacC subfamily.</text>
</comment>
<keyword evidence="5 6" id="KW-0067">ATP-binding</keyword>
<dbReference type="GO" id="GO:2001059">
    <property type="term" value="P:D-tagatose 6-phosphate catabolic process"/>
    <property type="evidence" value="ECO:0007669"/>
    <property type="project" value="UniProtKB-UniPathway"/>
</dbReference>
<gene>
    <name evidence="8" type="ORF">SAMN04490178_10952</name>
</gene>
<dbReference type="STRING" id="112903.SAMN04490178_10952"/>
<dbReference type="Proteomes" id="UP000198847">
    <property type="component" value="Unassembled WGS sequence"/>
</dbReference>
<dbReference type="OrthoDB" id="9801219at2"/>
<evidence type="ECO:0000256" key="5">
    <source>
        <dbReference type="ARBA" id="ARBA00022840"/>
    </source>
</evidence>
<name>A0A1H8UNN9_9FIRM</name>
<dbReference type="GO" id="GO:0005988">
    <property type="term" value="P:lactose metabolic process"/>
    <property type="evidence" value="ECO:0007669"/>
    <property type="project" value="UniProtKB-KW"/>
</dbReference>
<keyword evidence="4 8" id="KW-0418">Kinase</keyword>
<dbReference type="AlphaFoldDB" id="A0A1H8UNN9"/>
<dbReference type="EMBL" id="FODY01000009">
    <property type="protein sequence ID" value="SEP04637.1"/>
    <property type="molecule type" value="Genomic_DNA"/>
</dbReference>
<dbReference type="Pfam" id="PF00294">
    <property type="entry name" value="PfkB"/>
    <property type="match status" value="1"/>
</dbReference>
<evidence type="ECO:0000256" key="3">
    <source>
        <dbReference type="ARBA" id="ARBA00022741"/>
    </source>
</evidence>
<evidence type="ECO:0000256" key="4">
    <source>
        <dbReference type="ARBA" id="ARBA00022777"/>
    </source>
</evidence>
<comment type="catalytic activity">
    <reaction evidence="6">
        <text>D-tagatofuranose 6-phosphate + ATP = D-tagatofuranose 1,6-bisphosphate + ADP + H(+)</text>
        <dbReference type="Rhea" id="RHEA:12420"/>
        <dbReference type="ChEBI" id="CHEBI:15378"/>
        <dbReference type="ChEBI" id="CHEBI:30616"/>
        <dbReference type="ChEBI" id="CHEBI:58694"/>
        <dbReference type="ChEBI" id="CHEBI:58695"/>
        <dbReference type="ChEBI" id="CHEBI:456216"/>
        <dbReference type="EC" id="2.7.1.144"/>
    </reaction>
</comment>
<dbReference type="GO" id="GO:0008443">
    <property type="term" value="F:phosphofructokinase activity"/>
    <property type="evidence" value="ECO:0007669"/>
    <property type="project" value="TreeGrafter"/>
</dbReference>
<evidence type="ECO:0000256" key="2">
    <source>
        <dbReference type="ARBA" id="ARBA00022679"/>
    </source>
</evidence>
<evidence type="ECO:0000256" key="1">
    <source>
        <dbReference type="ARBA" id="ARBA00005380"/>
    </source>
</evidence>
<dbReference type="PANTHER" id="PTHR46566:SF1">
    <property type="entry name" value="1-PHOSPHOFRUCTOKINASE"/>
    <property type="match status" value="1"/>
</dbReference>
<keyword evidence="6" id="KW-0423">Lactose metabolism</keyword>
<evidence type="ECO:0000259" key="7">
    <source>
        <dbReference type="Pfam" id="PF00294"/>
    </source>
</evidence>
<dbReference type="InterPro" id="IPR011611">
    <property type="entry name" value="PfkB_dom"/>
</dbReference>
<comment type="pathway">
    <text evidence="6">Carbohydrate metabolism; D-tagatose 6-phosphate degradation; D-glyceraldehyde 3-phosphate and glycerone phosphate from D-tagatose 6-phosphate: step 1/2.</text>
</comment>
<dbReference type="UniPathway" id="UPA00704">
    <property type="reaction ID" value="UER00715"/>
</dbReference>
<dbReference type="GO" id="GO:0005829">
    <property type="term" value="C:cytosol"/>
    <property type="evidence" value="ECO:0007669"/>
    <property type="project" value="TreeGrafter"/>
</dbReference>
<protein>
    <recommendedName>
        <fullName evidence="6">Tagatose-6-phosphate kinase</fullName>
        <ecNumber evidence="6">2.7.1.144</ecNumber>
    </recommendedName>
</protein>
<dbReference type="EC" id="2.7.1.144" evidence="6"/>
<dbReference type="GO" id="GO:0009024">
    <property type="term" value="F:tagatose-6-phosphate kinase activity"/>
    <property type="evidence" value="ECO:0007669"/>
    <property type="project" value="UniProtKB-EC"/>
</dbReference>
<comment type="similarity">
    <text evidence="1">Belongs to the carbohydrate kinase pfkB family.</text>
</comment>
<proteinExistence type="inferred from homology"/>
<keyword evidence="2 6" id="KW-0808">Transferase</keyword>
<dbReference type="PANTHER" id="PTHR46566">
    <property type="entry name" value="1-PHOSPHOFRUCTOKINASE-RELATED"/>
    <property type="match status" value="1"/>
</dbReference>
<accession>A0A1H8UNN9</accession>
<organism evidence="8 9">
    <name type="scientific">Propionispora vibrioides</name>
    <dbReference type="NCBI Taxonomy" id="112903"/>
    <lineage>
        <taxon>Bacteria</taxon>
        <taxon>Bacillati</taxon>
        <taxon>Bacillota</taxon>
        <taxon>Negativicutes</taxon>
        <taxon>Selenomonadales</taxon>
        <taxon>Sporomusaceae</taxon>
        <taxon>Propionispora</taxon>
    </lineage>
</organism>
<dbReference type="RefSeq" id="WP_091746137.1">
    <property type="nucleotide sequence ID" value="NZ_FODY01000009.1"/>
</dbReference>
<evidence type="ECO:0000313" key="8">
    <source>
        <dbReference type="EMBL" id="SEP04637.1"/>
    </source>
</evidence>
<evidence type="ECO:0000256" key="6">
    <source>
        <dbReference type="PIRNR" id="PIRNR000535"/>
    </source>
</evidence>